<organism evidence="8 9">
    <name type="scientific">Racocetra fulgida</name>
    <dbReference type="NCBI Taxonomy" id="60492"/>
    <lineage>
        <taxon>Eukaryota</taxon>
        <taxon>Fungi</taxon>
        <taxon>Fungi incertae sedis</taxon>
        <taxon>Mucoromycota</taxon>
        <taxon>Glomeromycotina</taxon>
        <taxon>Glomeromycetes</taxon>
        <taxon>Diversisporales</taxon>
        <taxon>Gigasporaceae</taxon>
        <taxon>Racocetra</taxon>
    </lineage>
</organism>
<accession>A0A9N9FDY4</accession>
<dbReference type="GO" id="GO:0043596">
    <property type="term" value="C:nuclear replication fork"/>
    <property type="evidence" value="ECO:0007669"/>
    <property type="project" value="UniProtKB-ARBA"/>
</dbReference>
<dbReference type="GO" id="GO:0016787">
    <property type="term" value="F:hydrolase activity"/>
    <property type="evidence" value="ECO:0007669"/>
    <property type="project" value="UniProtKB-KW"/>
</dbReference>
<keyword evidence="9" id="KW-1185">Reference proteome</keyword>
<evidence type="ECO:0000256" key="2">
    <source>
        <dbReference type="ARBA" id="ARBA00022840"/>
    </source>
</evidence>
<dbReference type="InterPro" id="IPR041562">
    <property type="entry name" value="MCM_lid"/>
</dbReference>
<evidence type="ECO:0000256" key="6">
    <source>
        <dbReference type="RuleBase" id="RU365012"/>
    </source>
</evidence>
<keyword evidence="1 5" id="KW-0547">Nucleotide-binding</keyword>
<dbReference type="Proteomes" id="UP000789396">
    <property type="component" value="Unassembled WGS sequence"/>
</dbReference>
<dbReference type="GO" id="GO:0000727">
    <property type="term" value="P:double-strand break repair via break-induced replication"/>
    <property type="evidence" value="ECO:0007669"/>
    <property type="project" value="TreeGrafter"/>
</dbReference>
<dbReference type="OrthoDB" id="3207464at2759"/>
<dbReference type="AlphaFoldDB" id="A0A9N9FDY4"/>
<dbReference type="Pfam" id="PF00493">
    <property type="entry name" value="MCM"/>
    <property type="match status" value="1"/>
</dbReference>
<keyword evidence="6" id="KW-0347">Helicase</keyword>
<dbReference type="Gene3D" id="3.40.50.300">
    <property type="entry name" value="P-loop containing nucleotide triphosphate hydrolases"/>
    <property type="match status" value="1"/>
</dbReference>
<keyword evidence="3 5" id="KW-0238">DNA-binding</keyword>
<dbReference type="InterPro" id="IPR008050">
    <property type="entry name" value="MCM7"/>
</dbReference>
<keyword evidence="6" id="KW-0539">Nucleus</keyword>
<dbReference type="EC" id="3.6.4.12" evidence="6"/>
<dbReference type="SMART" id="SM00382">
    <property type="entry name" value="AAA"/>
    <property type="match status" value="1"/>
</dbReference>
<dbReference type="GO" id="GO:0005524">
    <property type="term" value="F:ATP binding"/>
    <property type="evidence" value="ECO:0007669"/>
    <property type="project" value="UniProtKB-KW"/>
</dbReference>
<evidence type="ECO:0000256" key="4">
    <source>
        <dbReference type="ARBA" id="ARBA00023306"/>
    </source>
</evidence>
<dbReference type="GO" id="GO:0017116">
    <property type="term" value="F:single-stranded DNA helicase activity"/>
    <property type="evidence" value="ECO:0007669"/>
    <property type="project" value="TreeGrafter"/>
</dbReference>
<dbReference type="Gene3D" id="2.40.50.140">
    <property type="entry name" value="Nucleic acid-binding proteins"/>
    <property type="match status" value="1"/>
</dbReference>
<dbReference type="InterPro" id="IPR001208">
    <property type="entry name" value="MCM_dom"/>
</dbReference>
<dbReference type="CDD" id="cd17758">
    <property type="entry name" value="MCM7"/>
    <property type="match status" value="1"/>
</dbReference>
<dbReference type="InterPro" id="IPR018525">
    <property type="entry name" value="MCM_CS"/>
</dbReference>
<dbReference type="GO" id="GO:0006270">
    <property type="term" value="P:DNA replication initiation"/>
    <property type="evidence" value="ECO:0007669"/>
    <property type="project" value="InterPro"/>
</dbReference>
<evidence type="ECO:0000259" key="7">
    <source>
        <dbReference type="PROSITE" id="PS50051"/>
    </source>
</evidence>
<evidence type="ECO:0000313" key="9">
    <source>
        <dbReference type="Proteomes" id="UP000789396"/>
    </source>
</evidence>
<comment type="catalytic activity">
    <reaction evidence="6">
        <text>ATP + H2O = ADP + phosphate + H(+)</text>
        <dbReference type="Rhea" id="RHEA:13065"/>
        <dbReference type="ChEBI" id="CHEBI:15377"/>
        <dbReference type="ChEBI" id="CHEBI:15378"/>
        <dbReference type="ChEBI" id="CHEBI:30616"/>
        <dbReference type="ChEBI" id="CHEBI:43474"/>
        <dbReference type="ChEBI" id="CHEBI:456216"/>
        <dbReference type="EC" id="3.6.4.12"/>
    </reaction>
</comment>
<dbReference type="SMART" id="SM00350">
    <property type="entry name" value="MCM"/>
    <property type="match status" value="1"/>
</dbReference>
<comment type="caution">
    <text evidence="8">The sequence shown here is derived from an EMBL/GenBank/DDBJ whole genome shotgun (WGS) entry which is preliminary data.</text>
</comment>
<feature type="domain" description="MCM C-terminal AAA(+) ATPase" evidence="7">
    <location>
        <begin position="245"/>
        <end position="423"/>
    </location>
</feature>
<dbReference type="InterPro" id="IPR031327">
    <property type="entry name" value="MCM"/>
</dbReference>
<comment type="subcellular location">
    <subcellularLocation>
        <location evidence="6">Nucleus</location>
    </subcellularLocation>
</comment>
<dbReference type="InterPro" id="IPR003593">
    <property type="entry name" value="AAA+_ATPase"/>
</dbReference>
<dbReference type="Pfam" id="PF17855">
    <property type="entry name" value="MCM_lid"/>
    <property type="match status" value="1"/>
</dbReference>
<dbReference type="PROSITE" id="PS00847">
    <property type="entry name" value="MCM_1"/>
    <property type="match status" value="1"/>
</dbReference>
<keyword evidence="6" id="KW-0235">DNA replication</keyword>
<dbReference type="InterPro" id="IPR012340">
    <property type="entry name" value="NA-bd_OB-fold"/>
</dbReference>
<protein>
    <recommendedName>
        <fullName evidence="6">DNA replication licensing factor MCM7</fullName>
        <ecNumber evidence="6">3.6.4.12</ecNumber>
    </recommendedName>
</protein>
<dbReference type="PANTHER" id="PTHR11630:SF26">
    <property type="entry name" value="DNA REPLICATION LICENSING FACTOR MCM7"/>
    <property type="match status" value="1"/>
</dbReference>
<evidence type="ECO:0000313" key="8">
    <source>
        <dbReference type="EMBL" id="CAG8526998.1"/>
    </source>
</evidence>
<dbReference type="InterPro" id="IPR033762">
    <property type="entry name" value="MCM_OB"/>
</dbReference>
<dbReference type="GO" id="GO:0031261">
    <property type="term" value="C:DNA replication preinitiation complex"/>
    <property type="evidence" value="ECO:0007669"/>
    <property type="project" value="UniProtKB-ARBA"/>
</dbReference>
<dbReference type="PRINTS" id="PR01657">
    <property type="entry name" value="MCMFAMILY"/>
</dbReference>
<dbReference type="PROSITE" id="PS50051">
    <property type="entry name" value="MCM_2"/>
    <property type="match status" value="1"/>
</dbReference>
<keyword evidence="4 6" id="KW-0131">Cell cycle</keyword>
<dbReference type="Pfam" id="PF24901">
    <property type="entry name" value="WHD_MCM7"/>
    <property type="match status" value="1"/>
</dbReference>
<dbReference type="SUPFAM" id="SSF52540">
    <property type="entry name" value="P-loop containing nucleoside triphosphate hydrolases"/>
    <property type="match status" value="1"/>
</dbReference>
<dbReference type="GO" id="GO:0006279">
    <property type="term" value="P:premeiotic DNA replication"/>
    <property type="evidence" value="ECO:0007669"/>
    <property type="project" value="UniProtKB-ARBA"/>
</dbReference>
<evidence type="ECO:0000256" key="5">
    <source>
        <dbReference type="RuleBase" id="RU004070"/>
    </source>
</evidence>
<keyword evidence="6" id="KW-0378">Hydrolase</keyword>
<comment type="similarity">
    <text evidence="5">Belongs to the MCM family.</text>
</comment>
<reference evidence="8" key="1">
    <citation type="submission" date="2021-06" db="EMBL/GenBank/DDBJ databases">
        <authorList>
            <person name="Kallberg Y."/>
            <person name="Tangrot J."/>
            <person name="Rosling A."/>
        </authorList>
    </citation>
    <scope>NUCLEOTIDE SEQUENCE</scope>
    <source>
        <strain evidence="8">IN212</strain>
    </source>
</reference>
<dbReference type="GO" id="GO:0042555">
    <property type="term" value="C:MCM complex"/>
    <property type="evidence" value="ECO:0007669"/>
    <property type="project" value="InterPro"/>
</dbReference>
<dbReference type="GO" id="GO:0006271">
    <property type="term" value="P:DNA strand elongation involved in DNA replication"/>
    <property type="evidence" value="ECO:0007669"/>
    <property type="project" value="TreeGrafter"/>
</dbReference>
<gene>
    <name evidence="6" type="primary">MCM7</name>
    <name evidence="8" type="ORF">RFULGI_LOCUS3616</name>
</gene>
<dbReference type="SUPFAM" id="SSF50249">
    <property type="entry name" value="Nucleic acid-binding proteins"/>
    <property type="match status" value="1"/>
</dbReference>
<dbReference type="FunFam" id="3.40.50.300:FF:002469">
    <property type="entry name" value="Cell division control protein 21"/>
    <property type="match status" value="1"/>
</dbReference>
<proteinExistence type="inferred from homology"/>
<dbReference type="GO" id="GO:0003697">
    <property type="term" value="F:single-stranded DNA binding"/>
    <property type="evidence" value="ECO:0007669"/>
    <property type="project" value="TreeGrafter"/>
</dbReference>
<dbReference type="PRINTS" id="PR01663">
    <property type="entry name" value="MCMPROTEIN7"/>
</dbReference>
<evidence type="ECO:0000256" key="1">
    <source>
        <dbReference type="ARBA" id="ARBA00022741"/>
    </source>
</evidence>
<dbReference type="InterPro" id="IPR027417">
    <property type="entry name" value="P-loop_NTPase"/>
</dbReference>
<dbReference type="Pfam" id="PF17207">
    <property type="entry name" value="MCM_OB"/>
    <property type="match status" value="1"/>
</dbReference>
<name>A0A9N9FDY4_9GLOM</name>
<dbReference type="PANTHER" id="PTHR11630">
    <property type="entry name" value="DNA REPLICATION LICENSING FACTOR MCM FAMILY MEMBER"/>
    <property type="match status" value="1"/>
</dbReference>
<comment type="function">
    <text evidence="6">Acts as component of the MCM2-7 complex (MCM complex) which is the replicative helicase essential for 'once per cell cycle' DNA replication initiation and elongation in eukaryotic cells. The active ATPase sites in the MCM2-7 ring are formed through the interaction surfaces of two neighboring subunits such that a critical structure of a conserved arginine finger motif is provided in trans relative to the ATP-binding site of the Walker A box of the adjacent subunit. The six ATPase active sites, however, are likely to contribute differentially to the complex helicase activity.</text>
</comment>
<evidence type="ECO:0000256" key="3">
    <source>
        <dbReference type="ARBA" id="ARBA00023125"/>
    </source>
</evidence>
<sequence>MAGVQAFRTVKINVNYEQDKKQGALIIELDDIAAGGLLHRIQENTRRYIKMFYDVIDKKENRLMPAPEREIDFDDDVIDVIMQHRRDRDSRSCVGHLVTIQGIITRVCDVKPFLMVAGFSCEMCGEEVFEEVTKKTYLPRVECPSESYARIGRSNYYYYRFLNTMFRPSHEPVSPGDVVNVSGIFQATPHYGYKGGNTLLTDVYLEGQYVHQLKKQYDKMEKIPEIQEKVYKLAKDPEVYTKLSRSIAPEIYDGMKIRGDLNICLMGDPGVAKSQLLKYICKVAPRGVYTTGRGSSGVGLTASVERDPVTNEMVLEGGALVLADNGICCIDEFDKMEDTDRTSIHEVMEQQTISISKAGITTTLNARTSILAAANPLYGRYNPKVSPSHNINLPAALLSRFDILFLILDRPDMDEDARLAHHVAYVHMHGKQPQTGTEVLDADTIRHYIAEARSKRPVIPEAIAEHMVDTYCDNRQEQKIAEARKKEFTYTSARTLLAVIRLSQALARIRLEDEVKDADIDEALRLLMVSKESLNDPADRDSRTDRSPTSAIYDIIISIFRRSRTNGTLQYLDIKERVIAQAFTEDQLKECIKEYEEIGIWALNSEQTILSLLQDDQFEDDQNENNDL</sequence>
<dbReference type="GO" id="GO:0005656">
    <property type="term" value="C:nuclear pre-replicative complex"/>
    <property type="evidence" value="ECO:0007669"/>
    <property type="project" value="UniProtKB-ARBA"/>
</dbReference>
<keyword evidence="2 5" id="KW-0067">ATP-binding</keyword>
<dbReference type="EMBL" id="CAJVPZ010003227">
    <property type="protein sequence ID" value="CAG8526998.1"/>
    <property type="molecule type" value="Genomic_DNA"/>
</dbReference>